<feature type="transmembrane region" description="Helical" evidence="6">
    <location>
        <begin position="268"/>
        <end position="287"/>
    </location>
</feature>
<feature type="transmembrane region" description="Helical" evidence="6">
    <location>
        <begin position="182"/>
        <end position="208"/>
    </location>
</feature>
<proteinExistence type="predicted"/>
<dbReference type="GO" id="GO:0005886">
    <property type="term" value="C:plasma membrane"/>
    <property type="evidence" value="ECO:0007669"/>
    <property type="project" value="UniProtKB-SubCell"/>
</dbReference>
<reference evidence="7 8" key="1">
    <citation type="submission" date="2018-09" db="EMBL/GenBank/DDBJ databases">
        <title>Acidovorax cavernicola nov. sp. isolated from Gruta de las Maravillas (Aracena, Spain).</title>
        <authorList>
            <person name="Jurado V."/>
            <person name="Gutierrez-Patricio S."/>
            <person name="Gonzalez-Pimentel J.L."/>
            <person name="Miller A.Z."/>
            <person name="Laiz L."/>
            <person name="Saiz-Jimenez C."/>
        </authorList>
    </citation>
    <scope>NUCLEOTIDE SEQUENCE [LARGE SCALE GENOMIC DNA]</scope>
    <source>
        <strain evidence="7 8">1011MAR4D40.2</strain>
    </source>
</reference>
<dbReference type="InterPro" id="IPR001851">
    <property type="entry name" value="ABC_transp_permease"/>
</dbReference>
<evidence type="ECO:0000256" key="2">
    <source>
        <dbReference type="ARBA" id="ARBA00022475"/>
    </source>
</evidence>
<sequence>MTPSPTATALAAPAPGLAGRFLGLLRALFLRLGVLPFMLVIACVVFATLSDQFLTAQNLVNLLRQSVYLILVSMGQMLALVTGGFDLSVGTVMAITSVVSALAMQMLGAAFPDAAWMVVIVGCLCGMLAGLVVGLINGFGVAVIGVSPFIMTLGVQSIGVGFALFLTGGVPVSGLPSEFSELFGFGTVFGVPVPILVTAVCVAGMGVLMGRLPTGTHLLAVGGNAKAAALSGIDTRRVLLMAYLLCAGLAAVSGLLLTARVETGEANLGGTVALESIAACVIAGVSLRGGIGRVPNVVMGAIFIGLVQNGMNLASVGSYLQMVVLGALLIVAVVADQIRHRMVAPGGH</sequence>
<gene>
    <name evidence="7" type="ORF">D3H34_25720</name>
</gene>
<comment type="subcellular location">
    <subcellularLocation>
        <location evidence="1">Cell membrane</location>
        <topology evidence="1">Multi-pass membrane protein</topology>
    </subcellularLocation>
</comment>
<dbReference type="AlphaFoldDB" id="A0A9X8D0J7"/>
<dbReference type="RefSeq" id="WP_119557069.1">
    <property type="nucleotide sequence ID" value="NZ_QXMN01000044.1"/>
</dbReference>
<accession>A0A9X8D0J7</accession>
<name>A0A9X8D0J7_9BURK</name>
<dbReference type="OrthoDB" id="9799990at2"/>
<keyword evidence="4 6" id="KW-1133">Transmembrane helix</keyword>
<dbReference type="PANTHER" id="PTHR32196">
    <property type="entry name" value="ABC TRANSPORTER PERMEASE PROTEIN YPHD-RELATED-RELATED"/>
    <property type="match status" value="1"/>
</dbReference>
<keyword evidence="2" id="KW-1003">Cell membrane</keyword>
<evidence type="ECO:0000256" key="4">
    <source>
        <dbReference type="ARBA" id="ARBA00022989"/>
    </source>
</evidence>
<protein>
    <submittedName>
        <fullName evidence="7">ABC transporter permease</fullName>
    </submittedName>
</protein>
<dbReference type="EMBL" id="QXMN01000044">
    <property type="protein sequence ID" value="RIX75217.1"/>
    <property type="molecule type" value="Genomic_DNA"/>
</dbReference>
<evidence type="ECO:0000256" key="1">
    <source>
        <dbReference type="ARBA" id="ARBA00004651"/>
    </source>
</evidence>
<organism evidence="7 8">
    <name type="scientific">Acidovorax cavernicola</name>
    <dbReference type="NCBI Taxonomy" id="1675792"/>
    <lineage>
        <taxon>Bacteria</taxon>
        <taxon>Pseudomonadati</taxon>
        <taxon>Pseudomonadota</taxon>
        <taxon>Betaproteobacteria</taxon>
        <taxon>Burkholderiales</taxon>
        <taxon>Comamonadaceae</taxon>
        <taxon>Acidovorax</taxon>
    </lineage>
</organism>
<keyword evidence="5 6" id="KW-0472">Membrane</keyword>
<feature type="transmembrane region" description="Helical" evidence="6">
    <location>
        <begin position="117"/>
        <end position="137"/>
    </location>
</feature>
<feature type="transmembrane region" description="Helical" evidence="6">
    <location>
        <begin position="238"/>
        <end position="256"/>
    </location>
</feature>
<keyword evidence="8" id="KW-1185">Reference proteome</keyword>
<comment type="caution">
    <text evidence="7">The sequence shown here is derived from an EMBL/GenBank/DDBJ whole genome shotgun (WGS) entry which is preliminary data.</text>
</comment>
<keyword evidence="3 6" id="KW-0812">Transmembrane</keyword>
<evidence type="ECO:0000256" key="6">
    <source>
        <dbReference type="SAM" id="Phobius"/>
    </source>
</evidence>
<evidence type="ECO:0000313" key="7">
    <source>
        <dbReference type="EMBL" id="RIX75217.1"/>
    </source>
</evidence>
<dbReference type="Proteomes" id="UP000265619">
    <property type="component" value="Unassembled WGS sequence"/>
</dbReference>
<feature type="transmembrane region" description="Helical" evidence="6">
    <location>
        <begin position="149"/>
        <end position="170"/>
    </location>
</feature>
<dbReference type="GO" id="GO:0022857">
    <property type="term" value="F:transmembrane transporter activity"/>
    <property type="evidence" value="ECO:0007669"/>
    <property type="project" value="InterPro"/>
</dbReference>
<dbReference type="Pfam" id="PF02653">
    <property type="entry name" value="BPD_transp_2"/>
    <property type="match status" value="1"/>
</dbReference>
<dbReference type="CDD" id="cd06579">
    <property type="entry name" value="TM_PBP1_transp_AraH_like"/>
    <property type="match status" value="1"/>
</dbReference>
<evidence type="ECO:0000256" key="3">
    <source>
        <dbReference type="ARBA" id="ARBA00022692"/>
    </source>
</evidence>
<feature type="transmembrane region" description="Helical" evidence="6">
    <location>
        <begin position="317"/>
        <end position="335"/>
    </location>
</feature>
<evidence type="ECO:0000256" key="5">
    <source>
        <dbReference type="ARBA" id="ARBA00023136"/>
    </source>
</evidence>
<feature type="transmembrane region" description="Helical" evidence="6">
    <location>
        <begin position="28"/>
        <end position="47"/>
    </location>
</feature>
<evidence type="ECO:0000313" key="8">
    <source>
        <dbReference type="Proteomes" id="UP000265619"/>
    </source>
</evidence>